<organism evidence="9 10">
    <name type="scientific">Candidatus Amesbacteria bacterium GW2011_GWB1_48_13</name>
    <dbReference type="NCBI Taxonomy" id="1618362"/>
    <lineage>
        <taxon>Bacteria</taxon>
        <taxon>Candidatus Amesiibacteriota</taxon>
    </lineage>
</organism>
<dbReference type="EMBL" id="LCPK01000048">
    <property type="protein sequence ID" value="KKU95576.1"/>
    <property type="molecule type" value="Genomic_DNA"/>
</dbReference>
<evidence type="ECO:0000256" key="5">
    <source>
        <dbReference type="ARBA" id="ARBA00022741"/>
    </source>
</evidence>
<sequence length="234" mass="26505">MTPEIPRELKAERNFRIELPCGGAFDKASLAELNIPFRGGFLFFRLPGGFFVNMKQTNNKTNIILFGPPGVGKSTVGLVFRDKFGFTFYDGDDGMTPAEREKVSQGNWTDADREVLLTRLGETINRLSNDSKIGVVTSVALTRQWMRDFLNNKCGDSLHFVLVSTKLTNTELEQLIATRREKEGHAITIESFRKFTAAFETPIMTYLRLENPHDRSKDEELVQNVRHVIDSLGK</sequence>
<evidence type="ECO:0000256" key="4">
    <source>
        <dbReference type="ARBA" id="ARBA00022679"/>
    </source>
</evidence>
<keyword evidence="6 9" id="KW-0418">Kinase</keyword>
<dbReference type="GO" id="GO:0005975">
    <property type="term" value="P:carbohydrate metabolic process"/>
    <property type="evidence" value="ECO:0007669"/>
    <property type="project" value="InterPro"/>
</dbReference>
<dbReference type="AlphaFoldDB" id="A0A0G1UN89"/>
<dbReference type="InterPro" id="IPR006001">
    <property type="entry name" value="Therm_gnt_kin"/>
</dbReference>
<evidence type="ECO:0000256" key="7">
    <source>
        <dbReference type="ARBA" id="ARBA00022840"/>
    </source>
</evidence>
<proteinExistence type="inferred from homology"/>
<dbReference type="PANTHER" id="PTHR43442:SF3">
    <property type="entry name" value="GLUCONOKINASE-RELATED"/>
    <property type="match status" value="1"/>
</dbReference>
<dbReference type="SUPFAM" id="SSF52540">
    <property type="entry name" value="P-loop containing nucleoside triphosphate hydrolases"/>
    <property type="match status" value="1"/>
</dbReference>
<protein>
    <recommendedName>
        <fullName evidence="3">gluconokinase</fullName>
        <ecNumber evidence="3">2.7.1.12</ecNumber>
    </recommendedName>
</protein>
<accession>A0A0G1UN89</accession>
<dbReference type="GO" id="GO:0005524">
    <property type="term" value="F:ATP binding"/>
    <property type="evidence" value="ECO:0007669"/>
    <property type="project" value="UniProtKB-KW"/>
</dbReference>
<evidence type="ECO:0000256" key="2">
    <source>
        <dbReference type="ARBA" id="ARBA00008420"/>
    </source>
</evidence>
<evidence type="ECO:0000256" key="8">
    <source>
        <dbReference type="ARBA" id="ARBA00048090"/>
    </source>
</evidence>
<dbReference type="PANTHER" id="PTHR43442">
    <property type="entry name" value="GLUCONOKINASE-RELATED"/>
    <property type="match status" value="1"/>
</dbReference>
<name>A0A0G1UN89_9BACT</name>
<evidence type="ECO:0000256" key="1">
    <source>
        <dbReference type="ARBA" id="ARBA00004761"/>
    </source>
</evidence>
<keyword evidence="5" id="KW-0547">Nucleotide-binding</keyword>
<gene>
    <name evidence="9" type="ORF">UY28_C0048G0005</name>
</gene>
<evidence type="ECO:0000313" key="10">
    <source>
        <dbReference type="Proteomes" id="UP000034694"/>
    </source>
</evidence>
<comment type="pathway">
    <text evidence="1">Carbohydrate acid metabolism.</text>
</comment>
<comment type="caution">
    <text evidence="9">The sequence shown here is derived from an EMBL/GenBank/DDBJ whole genome shotgun (WGS) entry which is preliminary data.</text>
</comment>
<keyword evidence="7" id="KW-0067">ATP-binding</keyword>
<evidence type="ECO:0000313" key="9">
    <source>
        <dbReference type="EMBL" id="KKU95576.1"/>
    </source>
</evidence>
<dbReference type="GO" id="GO:0046316">
    <property type="term" value="F:gluconokinase activity"/>
    <property type="evidence" value="ECO:0007669"/>
    <property type="project" value="UniProtKB-EC"/>
</dbReference>
<keyword evidence="4" id="KW-0808">Transferase</keyword>
<evidence type="ECO:0000256" key="6">
    <source>
        <dbReference type="ARBA" id="ARBA00022777"/>
    </source>
</evidence>
<dbReference type="EC" id="2.7.1.12" evidence="3"/>
<dbReference type="Proteomes" id="UP000034694">
    <property type="component" value="Unassembled WGS sequence"/>
</dbReference>
<reference evidence="9 10" key="1">
    <citation type="journal article" date="2015" name="Nature">
        <title>rRNA introns, odd ribosomes, and small enigmatic genomes across a large radiation of phyla.</title>
        <authorList>
            <person name="Brown C.T."/>
            <person name="Hug L.A."/>
            <person name="Thomas B.C."/>
            <person name="Sharon I."/>
            <person name="Castelle C.J."/>
            <person name="Singh A."/>
            <person name="Wilkins M.J."/>
            <person name="Williams K.H."/>
            <person name="Banfield J.F."/>
        </authorList>
    </citation>
    <scope>NUCLEOTIDE SEQUENCE [LARGE SCALE GENOMIC DNA]</scope>
</reference>
<dbReference type="GO" id="GO:0005737">
    <property type="term" value="C:cytoplasm"/>
    <property type="evidence" value="ECO:0007669"/>
    <property type="project" value="TreeGrafter"/>
</dbReference>
<evidence type="ECO:0000256" key="3">
    <source>
        <dbReference type="ARBA" id="ARBA00012054"/>
    </source>
</evidence>
<comment type="catalytic activity">
    <reaction evidence="8">
        <text>D-gluconate + ATP = 6-phospho-D-gluconate + ADP + H(+)</text>
        <dbReference type="Rhea" id="RHEA:19433"/>
        <dbReference type="ChEBI" id="CHEBI:15378"/>
        <dbReference type="ChEBI" id="CHEBI:18391"/>
        <dbReference type="ChEBI" id="CHEBI:30616"/>
        <dbReference type="ChEBI" id="CHEBI:58759"/>
        <dbReference type="ChEBI" id="CHEBI:456216"/>
        <dbReference type="EC" id="2.7.1.12"/>
    </reaction>
</comment>
<comment type="similarity">
    <text evidence="2">Belongs to the gluconokinase GntK/GntV family.</text>
</comment>
<dbReference type="Gene3D" id="3.40.50.300">
    <property type="entry name" value="P-loop containing nucleotide triphosphate hydrolases"/>
    <property type="match status" value="1"/>
</dbReference>
<dbReference type="InterPro" id="IPR027417">
    <property type="entry name" value="P-loop_NTPase"/>
</dbReference>